<gene>
    <name evidence="2" type="ORF">EVOR1521_LOCUS20634</name>
</gene>
<keyword evidence="3" id="KW-1185">Reference proteome</keyword>
<dbReference type="Proteomes" id="UP001178507">
    <property type="component" value="Unassembled WGS sequence"/>
</dbReference>
<reference evidence="2" key="1">
    <citation type="submission" date="2023-08" db="EMBL/GenBank/DDBJ databases">
        <authorList>
            <person name="Chen Y."/>
            <person name="Shah S."/>
            <person name="Dougan E. K."/>
            <person name="Thang M."/>
            <person name="Chan C."/>
        </authorList>
    </citation>
    <scope>NUCLEOTIDE SEQUENCE</scope>
</reference>
<proteinExistence type="predicted"/>
<organism evidence="2 3">
    <name type="scientific">Effrenium voratum</name>
    <dbReference type="NCBI Taxonomy" id="2562239"/>
    <lineage>
        <taxon>Eukaryota</taxon>
        <taxon>Sar</taxon>
        <taxon>Alveolata</taxon>
        <taxon>Dinophyceae</taxon>
        <taxon>Suessiales</taxon>
        <taxon>Symbiodiniaceae</taxon>
        <taxon>Effrenium</taxon>
    </lineage>
</organism>
<comment type="caution">
    <text evidence="2">The sequence shown here is derived from an EMBL/GenBank/DDBJ whole genome shotgun (WGS) entry which is preliminary data.</text>
</comment>
<feature type="region of interest" description="Disordered" evidence="1">
    <location>
        <begin position="184"/>
        <end position="209"/>
    </location>
</feature>
<feature type="region of interest" description="Disordered" evidence="1">
    <location>
        <begin position="221"/>
        <end position="241"/>
    </location>
</feature>
<dbReference type="AlphaFoldDB" id="A0AA36J0R1"/>
<evidence type="ECO:0000313" key="2">
    <source>
        <dbReference type="EMBL" id="CAJ1396384.1"/>
    </source>
</evidence>
<feature type="compositionally biased region" description="Acidic residues" evidence="1">
    <location>
        <begin position="186"/>
        <end position="201"/>
    </location>
</feature>
<accession>A0AA36J0R1</accession>
<evidence type="ECO:0000313" key="3">
    <source>
        <dbReference type="Proteomes" id="UP001178507"/>
    </source>
</evidence>
<sequence length="482" mass="53649">MDSTRAIIALWRLCVPAARSKVGGDGAIHVNVLKVVLERELEGHLGDFGHNSADEILQTYMQPDLDGVVGFLQFWRGMEEILRARGTMRSHALTRAQEEAITGFRFLRTCLLDMAARQVSQGRSSFSVQEVRYFMDRTISLTGPEGEAFWRQVAGELPEDPEMLVTGEEVASAMLAWLEQLVGEGPGDEEDSADDDEDEPEREAPALTPEAQAMARRLNPPLAVPAAPTGPPPQRKVQRPSLVRETFERGLSGLLAKSEARPTQPTKETVAEWREVIEFQVSLARWMKSVSKEDLDLAKFHTFAKCHFGKLSARRRSSASPRKQGRQLREKAALVLKSRLQGMLARRLSESFCTWRSQQVSFKPSRNVGDVQRSSILKELLKSQCQTAVMLETRVRLSHRAGGLAFCLAKLQRKTLRTAWVQLGRYQGHQMLPSPPPLLTAGGLGSINAQQQLYSAFIPATNPSLMAPPRRLVPRRAGTTPL</sequence>
<protein>
    <submittedName>
        <fullName evidence="2">Uncharacterized protein</fullName>
    </submittedName>
</protein>
<evidence type="ECO:0000256" key="1">
    <source>
        <dbReference type="SAM" id="MobiDB-lite"/>
    </source>
</evidence>
<name>A0AA36J0R1_9DINO</name>
<dbReference type="EMBL" id="CAUJNA010003229">
    <property type="protein sequence ID" value="CAJ1396384.1"/>
    <property type="molecule type" value="Genomic_DNA"/>
</dbReference>